<keyword evidence="3" id="KW-0648">Protein biosynthesis</keyword>
<dbReference type="Proteomes" id="UP000324091">
    <property type="component" value="Chromosome 1"/>
</dbReference>
<keyword evidence="3" id="KW-0396">Initiation factor</keyword>
<evidence type="ECO:0000313" key="4">
    <source>
        <dbReference type="Proteomes" id="UP000324091"/>
    </source>
</evidence>
<comment type="caution">
    <text evidence="3">The sequence shown here is derived from an EMBL/GenBank/DDBJ whole genome shotgun (WGS) entry which is preliminary data.</text>
</comment>
<dbReference type="SMART" id="SM00543">
    <property type="entry name" value="MIF4G"/>
    <property type="match status" value="1"/>
</dbReference>
<dbReference type="EMBL" id="RHFK02000001">
    <property type="protein sequence ID" value="TWW82148.1"/>
    <property type="molecule type" value="Genomic_DNA"/>
</dbReference>
<accession>A0A5C6PTF3</accession>
<dbReference type="PANTHER" id="PTHR23253">
    <property type="entry name" value="EUKARYOTIC TRANSLATION INITIATION FACTOR 4 GAMMA"/>
    <property type="match status" value="1"/>
</dbReference>
<feature type="compositionally biased region" description="Polar residues" evidence="1">
    <location>
        <begin position="234"/>
        <end position="244"/>
    </location>
</feature>
<reference evidence="3 4" key="1">
    <citation type="submission" date="2019-04" db="EMBL/GenBank/DDBJ databases">
        <title>Chromosome genome assembly for Takifugu flavidus.</title>
        <authorList>
            <person name="Xiao S."/>
        </authorList>
    </citation>
    <scope>NUCLEOTIDE SEQUENCE [LARGE SCALE GENOMIC DNA]</scope>
    <source>
        <strain evidence="3">HTHZ2018</strain>
        <tissue evidence="3">Muscle</tissue>
    </source>
</reference>
<sequence>VDELNINNEEILNAVVELIVDKALSEQSYSATYAQTCHHLKGLMVSSQSSKGFVYFHKLLLKRCQMEFQNGHCKSELLKEKENDVSAAQEESLEYFFFGVRIEQLCEYGVQHGRLRLVKVVIREGERQQLKVDLEQTRHKARVRLLGTVRFIGELFKLRMISGAIIPTCVVKLIKDECEESLECLCKLLSIVGKDLDTETERNNWVPCRKDEGPKTIKQLHQEVKLAEEREQPQSRNKQTTMQQRDYPKTGRTLIRAPLALRLRTSVPRTKKKSVNDKIEEWIPNTLNDRQRSSEGFVRALMRAVCQSVIVNCGIYTLNTYELLDRVSLLKKYITDNQKQLVALNVLQQLVVHIDQPDGECPIYPPRRSRLC</sequence>
<protein>
    <submittedName>
        <fullName evidence="3">Eukaryotic translation initiation factor 4 gamma 1</fullName>
    </submittedName>
</protein>
<organism evidence="3 4">
    <name type="scientific">Takifugu flavidus</name>
    <name type="common">sansaifugu</name>
    <dbReference type="NCBI Taxonomy" id="433684"/>
    <lineage>
        <taxon>Eukaryota</taxon>
        <taxon>Metazoa</taxon>
        <taxon>Chordata</taxon>
        <taxon>Craniata</taxon>
        <taxon>Vertebrata</taxon>
        <taxon>Euteleostomi</taxon>
        <taxon>Actinopterygii</taxon>
        <taxon>Neopterygii</taxon>
        <taxon>Teleostei</taxon>
        <taxon>Neoteleostei</taxon>
        <taxon>Acanthomorphata</taxon>
        <taxon>Eupercaria</taxon>
        <taxon>Tetraodontiformes</taxon>
        <taxon>Tetradontoidea</taxon>
        <taxon>Tetraodontidae</taxon>
        <taxon>Takifugu</taxon>
    </lineage>
</organism>
<dbReference type="Gene3D" id="1.25.40.180">
    <property type="match status" value="2"/>
</dbReference>
<dbReference type="AlphaFoldDB" id="A0A5C6PTF3"/>
<feature type="non-terminal residue" evidence="3">
    <location>
        <position position="1"/>
    </location>
</feature>
<dbReference type="SUPFAM" id="SSF48371">
    <property type="entry name" value="ARM repeat"/>
    <property type="match status" value="2"/>
</dbReference>
<name>A0A5C6PTF3_9TELE</name>
<dbReference type="GO" id="GO:0016281">
    <property type="term" value="C:eukaryotic translation initiation factor 4F complex"/>
    <property type="evidence" value="ECO:0007669"/>
    <property type="project" value="TreeGrafter"/>
</dbReference>
<feature type="region of interest" description="Disordered" evidence="1">
    <location>
        <begin position="227"/>
        <end position="247"/>
    </location>
</feature>
<keyword evidence="4" id="KW-1185">Reference proteome</keyword>
<feature type="domain" description="MIF4G" evidence="2">
    <location>
        <begin position="54"/>
        <end position="252"/>
    </location>
</feature>
<dbReference type="InterPro" id="IPR016024">
    <property type="entry name" value="ARM-type_fold"/>
</dbReference>
<gene>
    <name evidence="3" type="ORF">D4764_01G0019630</name>
</gene>
<dbReference type="PANTHER" id="PTHR23253:SF10">
    <property type="entry name" value="EUKARYOTIC TRANSLATION INITIATION FACTOR 4 GAMMA 1"/>
    <property type="match status" value="1"/>
</dbReference>
<dbReference type="Pfam" id="PF02854">
    <property type="entry name" value="MIF4G"/>
    <property type="match status" value="1"/>
</dbReference>
<dbReference type="GO" id="GO:0003743">
    <property type="term" value="F:translation initiation factor activity"/>
    <property type="evidence" value="ECO:0007669"/>
    <property type="project" value="UniProtKB-KW"/>
</dbReference>
<proteinExistence type="predicted"/>
<evidence type="ECO:0000259" key="2">
    <source>
        <dbReference type="SMART" id="SM00543"/>
    </source>
</evidence>
<dbReference type="InterPro" id="IPR003890">
    <property type="entry name" value="MIF4G-like_typ-3"/>
</dbReference>
<evidence type="ECO:0000313" key="3">
    <source>
        <dbReference type="EMBL" id="TWW82148.1"/>
    </source>
</evidence>
<evidence type="ECO:0000256" key="1">
    <source>
        <dbReference type="SAM" id="MobiDB-lite"/>
    </source>
</evidence>
<dbReference type="GO" id="GO:0003729">
    <property type="term" value="F:mRNA binding"/>
    <property type="evidence" value="ECO:0007669"/>
    <property type="project" value="TreeGrafter"/>
</dbReference>